<feature type="transmembrane region" description="Helical" evidence="1">
    <location>
        <begin position="118"/>
        <end position="136"/>
    </location>
</feature>
<gene>
    <name evidence="2" type="ORF">V474_18580</name>
</gene>
<organism evidence="2 3">
    <name type="scientific">Novosphingobium barchaimii LL02</name>
    <dbReference type="NCBI Taxonomy" id="1114963"/>
    <lineage>
        <taxon>Bacteria</taxon>
        <taxon>Pseudomonadati</taxon>
        <taxon>Pseudomonadota</taxon>
        <taxon>Alphaproteobacteria</taxon>
        <taxon>Sphingomonadales</taxon>
        <taxon>Sphingomonadaceae</taxon>
        <taxon>Novosphingobium</taxon>
    </lineage>
</organism>
<feature type="transmembrane region" description="Helical" evidence="1">
    <location>
        <begin position="56"/>
        <end position="79"/>
    </location>
</feature>
<feature type="transmembrane region" description="Helical" evidence="1">
    <location>
        <begin position="84"/>
        <end position="102"/>
    </location>
</feature>
<evidence type="ECO:0000313" key="2">
    <source>
        <dbReference type="EMBL" id="KMS55069.1"/>
    </source>
</evidence>
<keyword evidence="1" id="KW-0472">Membrane</keyword>
<dbReference type="Proteomes" id="UP000052268">
    <property type="component" value="Unassembled WGS sequence"/>
</dbReference>
<protein>
    <recommendedName>
        <fullName evidence="4">Sugar transporter</fullName>
    </recommendedName>
</protein>
<accession>A0A0J7XTV3</accession>
<name>A0A0J7XTV3_9SPHN</name>
<dbReference type="RefSeq" id="WP_043971455.1">
    <property type="nucleotide sequence ID" value="NZ_KQ130454.1"/>
</dbReference>
<comment type="caution">
    <text evidence="2">The sequence shown here is derived from an EMBL/GenBank/DDBJ whole genome shotgun (WGS) entry which is preliminary data.</text>
</comment>
<proteinExistence type="predicted"/>
<evidence type="ECO:0008006" key="4">
    <source>
        <dbReference type="Google" id="ProtNLM"/>
    </source>
</evidence>
<keyword evidence="1" id="KW-1133">Transmembrane helix</keyword>
<dbReference type="EMBL" id="JACU01000005">
    <property type="protein sequence ID" value="KMS55069.1"/>
    <property type="molecule type" value="Genomic_DNA"/>
</dbReference>
<dbReference type="PATRIC" id="fig|1114963.3.peg.2554"/>
<dbReference type="AlphaFoldDB" id="A0A0J7XTV3"/>
<keyword evidence="3" id="KW-1185">Reference proteome</keyword>
<sequence>MADAVVTKPRWPYWLIAVLALVWNAFGCLDFTMTAMRSPEWLASLPPEVIDWLDSAPTWSLFTWALGVGGGFVGSLALLDRSRWAVPAFAVSLCGLAGNQVWQATSNMPGGVTSPGNLALNGAIWAVALALLWYAAKKWRQGFLH</sequence>
<dbReference type="OrthoDB" id="5801787at2"/>
<evidence type="ECO:0000313" key="3">
    <source>
        <dbReference type="Proteomes" id="UP000052268"/>
    </source>
</evidence>
<feature type="transmembrane region" description="Helical" evidence="1">
    <location>
        <begin position="12"/>
        <end position="36"/>
    </location>
</feature>
<keyword evidence="1" id="KW-0812">Transmembrane</keyword>
<reference evidence="2 3" key="1">
    <citation type="journal article" date="2015" name="G3 (Bethesda)">
        <title>Insights into Ongoing Evolution of the Hexachlorocyclohexane Catabolic Pathway from Comparative Genomics of Ten Sphingomonadaceae Strains.</title>
        <authorList>
            <person name="Pearce S.L."/>
            <person name="Oakeshott J.G."/>
            <person name="Pandey G."/>
        </authorList>
    </citation>
    <scope>NUCLEOTIDE SEQUENCE [LARGE SCALE GENOMIC DNA]</scope>
    <source>
        <strain evidence="2 3">LL02</strain>
    </source>
</reference>
<evidence type="ECO:0000256" key="1">
    <source>
        <dbReference type="SAM" id="Phobius"/>
    </source>
</evidence>